<proteinExistence type="predicted"/>
<comment type="caution">
    <text evidence="4">The sequence shown here is derived from an EMBL/GenBank/DDBJ whole genome shotgun (WGS) entry which is preliminary data.</text>
</comment>
<dbReference type="PANTHER" id="PTHR38104">
    <property type="match status" value="1"/>
</dbReference>
<protein>
    <submittedName>
        <fullName evidence="4">Sigma-E factor negative regulatory protein</fullName>
    </submittedName>
</protein>
<dbReference type="Pfam" id="PF03872">
    <property type="entry name" value="RseA_N"/>
    <property type="match status" value="1"/>
</dbReference>
<keyword evidence="2" id="KW-1133">Transmembrane helix</keyword>
<evidence type="ECO:0000256" key="1">
    <source>
        <dbReference type="SAM" id="MobiDB-lite"/>
    </source>
</evidence>
<dbReference type="InterPro" id="IPR005572">
    <property type="entry name" value="Anti-sigma_E_RseA_N"/>
</dbReference>
<dbReference type="Gene3D" id="1.10.10.880">
    <property type="entry name" value="Anti sigma-E protein RseA, N-terminal domain"/>
    <property type="match status" value="1"/>
</dbReference>
<dbReference type="RefSeq" id="WP_369666626.1">
    <property type="nucleotide sequence ID" value="NZ_JBDKXB010000007.1"/>
</dbReference>
<feature type="domain" description="Anti sigma-E protein RseA N-terminal" evidence="3">
    <location>
        <begin position="5"/>
        <end position="88"/>
    </location>
</feature>
<evidence type="ECO:0000259" key="3">
    <source>
        <dbReference type="Pfam" id="PF03872"/>
    </source>
</evidence>
<dbReference type="CDD" id="cd16328">
    <property type="entry name" value="RseA_N"/>
    <property type="match status" value="1"/>
</dbReference>
<sequence length="194" mass="21045">MRDDQTQQLSALIDGELGPRSMVSLLDAIESDPDLAARWERYHLISAVLHRERVRDAYRGVADAVSVRLAQEATVLAPEASRSQRRRPSMARFAPFVGAGLAASAAFLAVFAVPTFFDFGSGPEGPPGSRVAVSEPAPTPPFSLVQGGPRWHVSEPELETKLDRFLVTHQEYAPTAGIKGLLPYATFVGYEAAR</sequence>
<name>A0ABV4BCK5_9GAMM</name>
<dbReference type="SUPFAM" id="SSF89069">
    <property type="entry name" value="N-terminal, cytoplasmic domain of anti-sigmaE factor RseA"/>
    <property type="match status" value="1"/>
</dbReference>
<evidence type="ECO:0000313" key="5">
    <source>
        <dbReference type="Proteomes" id="UP001564408"/>
    </source>
</evidence>
<dbReference type="InterPro" id="IPR036147">
    <property type="entry name" value="Anti-sigma_E_RseA_N_sf"/>
</dbReference>
<dbReference type="InterPro" id="IPR052383">
    <property type="entry name" value="Anti-sigma-E_RseA-like"/>
</dbReference>
<accession>A0ABV4BCK5</accession>
<dbReference type="EMBL" id="JBDKXB010000007">
    <property type="protein sequence ID" value="MEY6432236.1"/>
    <property type="molecule type" value="Genomic_DNA"/>
</dbReference>
<evidence type="ECO:0000256" key="2">
    <source>
        <dbReference type="SAM" id="Phobius"/>
    </source>
</evidence>
<dbReference type="Proteomes" id="UP001564408">
    <property type="component" value="Unassembled WGS sequence"/>
</dbReference>
<keyword evidence="2" id="KW-0812">Transmembrane</keyword>
<feature type="transmembrane region" description="Helical" evidence="2">
    <location>
        <begin position="93"/>
        <end position="117"/>
    </location>
</feature>
<organism evidence="4 5">
    <name type="scientific">Thioalkalicoccus limnaeus</name>
    <dbReference type="NCBI Taxonomy" id="120681"/>
    <lineage>
        <taxon>Bacteria</taxon>
        <taxon>Pseudomonadati</taxon>
        <taxon>Pseudomonadota</taxon>
        <taxon>Gammaproteobacteria</taxon>
        <taxon>Chromatiales</taxon>
        <taxon>Chromatiaceae</taxon>
        <taxon>Thioalkalicoccus</taxon>
    </lineage>
</organism>
<dbReference type="PANTHER" id="PTHR38104:SF1">
    <property type="entry name" value="ANTI-SIGMA-E FACTOR RSEA"/>
    <property type="match status" value="1"/>
</dbReference>
<evidence type="ECO:0000313" key="4">
    <source>
        <dbReference type="EMBL" id="MEY6432236.1"/>
    </source>
</evidence>
<feature type="region of interest" description="Disordered" evidence="1">
    <location>
        <begin position="127"/>
        <end position="148"/>
    </location>
</feature>
<reference evidence="4 5" key="1">
    <citation type="submission" date="2024-05" db="EMBL/GenBank/DDBJ databases">
        <title>Genome Sequence and Characterization of the New Strain Purple Sulfur Bacterium of Genus Thioalkalicoccus.</title>
        <authorList>
            <person name="Bryantseva I.A."/>
            <person name="Kyndt J.A."/>
            <person name="Imhoff J.F."/>
        </authorList>
    </citation>
    <scope>NUCLEOTIDE SEQUENCE [LARGE SCALE GENOMIC DNA]</scope>
    <source>
        <strain evidence="4 5">Um2</strain>
    </source>
</reference>
<gene>
    <name evidence="4" type="ORF">ABC977_07405</name>
</gene>
<keyword evidence="2" id="KW-0472">Membrane</keyword>
<keyword evidence="5" id="KW-1185">Reference proteome</keyword>